<protein>
    <recommendedName>
        <fullName evidence="11">Accessory regulator AgrB</fullName>
    </recommendedName>
</protein>
<keyword evidence="6 8" id="KW-1133">Transmembrane helix</keyword>
<gene>
    <name evidence="9" type="ORF">BET01_09870</name>
</gene>
<keyword evidence="5" id="KW-0378">Hydrolase</keyword>
<proteinExistence type="predicted"/>
<keyword evidence="10" id="KW-1185">Reference proteome</keyword>
<evidence type="ECO:0000256" key="1">
    <source>
        <dbReference type="ARBA" id="ARBA00022475"/>
    </source>
</evidence>
<dbReference type="AlphaFoldDB" id="A0A419STN7"/>
<evidence type="ECO:0000256" key="2">
    <source>
        <dbReference type="ARBA" id="ARBA00022654"/>
    </source>
</evidence>
<sequence length="190" mass="21237">MSITGIAVGFCNWMNKINPKSQDENKVIQYGMELLLDNILKFALIQLMGILIGKGFDTFIILSSFCGLRLQAGGIHARTGLGCGFSMMLIWATSLLADTYINMHISVLPLIFAASVLIIWLCVPRTINIEYFSSQDILQKKIFSFVILIVLMALSTFFPSLRELIMIPVILEVLTLLPQNKNNLEGEYKG</sequence>
<accession>A0A419STN7</accession>
<dbReference type="InterPro" id="IPR006741">
    <property type="entry name" value="AgrB"/>
</dbReference>
<keyword evidence="1" id="KW-1003">Cell membrane</keyword>
<evidence type="ECO:0000256" key="3">
    <source>
        <dbReference type="ARBA" id="ARBA00022670"/>
    </source>
</evidence>
<dbReference type="Proteomes" id="UP000284277">
    <property type="component" value="Unassembled WGS sequence"/>
</dbReference>
<evidence type="ECO:0000256" key="8">
    <source>
        <dbReference type="SAM" id="Phobius"/>
    </source>
</evidence>
<organism evidence="9 10">
    <name type="scientific">Lacrimispora algidixylanolytica</name>
    <dbReference type="NCBI Taxonomy" id="94868"/>
    <lineage>
        <taxon>Bacteria</taxon>
        <taxon>Bacillati</taxon>
        <taxon>Bacillota</taxon>
        <taxon>Clostridia</taxon>
        <taxon>Lachnospirales</taxon>
        <taxon>Lachnospiraceae</taxon>
        <taxon>Lacrimispora</taxon>
    </lineage>
</organism>
<evidence type="ECO:0000256" key="5">
    <source>
        <dbReference type="ARBA" id="ARBA00022801"/>
    </source>
</evidence>
<feature type="transmembrane region" description="Helical" evidence="8">
    <location>
        <begin position="103"/>
        <end position="122"/>
    </location>
</feature>
<evidence type="ECO:0000256" key="7">
    <source>
        <dbReference type="ARBA" id="ARBA00023136"/>
    </source>
</evidence>
<dbReference type="GO" id="GO:0009372">
    <property type="term" value="P:quorum sensing"/>
    <property type="evidence" value="ECO:0007669"/>
    <property type="project" value="UniProtKB-KW"/>
</dbReference>
<dbReference type="GO" id="GO:0006508">
    <property type="term" value="P:proteolysis"/>
    <property type="evidence" value="ECO:0007669"/>
    <property type="project" value="UniProtKB-KW"/>
</dbReference>
<evidence type="ECO:0000256" key="6">
    <source>
        <dbReference type="ARBA" id="ARBA00022989"/>
    </source>
</evidence>
<reference evidence="9 10" key="1">
    <citation type="submission" date="2016-08" db="EMBL/GenBank/DDBJ databases">
        <title>A new outlook on sporulation: Clostridium algidixylanolyticum.</title>
        <authorList>
            <person name="Poppleton D.I."/>
            <person name="Gribaldo S."/>
        </authorList>
    </citation>
    <scope>NUCLEOTIDE SEQUENCE [LARGE SCALE GENOMIC DNA]</scope>
    <source>
        <strain evidence="9 10">SPL73</strain>
    </source>
</reference>
<keyword evidence="3" id="KW-0645">Protease</keyword>
<dbReference type="GO" id="GO:0008233">
    <property type="term" value="F:peptidase activity"/>
    <property type="evidence" value="ECO:0007669"/>
    <property type="project" value="UniProtKB-KW"/>
</dbReference>
<evidence type="ECO:0000313" key="9">
    <source>
        <dbReference type="EMBL" id="RKD28522.1"/>
    </source>
</evidence>
<evidence type="ECO:0008006" key="11">
    <source>
        <dbReference type="Google" id="ProtNLM"/>
    </source>
</evidence>
<dbReference type="EMBL" id="MCIA01000034">
    <property type="protein sequence ID" value="RKD28522.1"/>
    <property type="molecule type" value="Genomic_DNA"/>
</dbReference>
<feature type="transmembrane region" description="Helical" evidence="8">
    <location>
        <begin position="42"/>
        <end position="68"/>
    </location>
</feature>
<comment type="caution">
    <text evidence="9">The sequence shown here is derived from an EMBL/GenBank/DDBJ whole genome shotgun (WGS) entry which is preliminary data.</text>
</comment>
<name>A0A419STN7_9FIRM</name>
<dbReference type="RefSeq" id="WP_158585104.1">
    <property type="nucleotide sequence ID" value="NZ_MCIA01000034.1"/>
</dbReference>
<dbReference type="Pfam" id="PF04647">
    <property type="entry name" value="AgrB"/>
    <property type="match status" value="1"/>
</dbReference>
<dbReference type="SMART" id="SM00793">
    <property type="entry name" value="AgrB"/>
    <property type="match status" value="1"/>
</dbReference>
<evidence type="ECO:0000256" key="4">
    <source>
        <dbReference type="ARBA" id="ARBA00022692"/>
    </source>
</evidence>
<keyword evidence="2" id="KW-0673">Quorum sensing</keyword>
<keyword evidence="7 8" id="KW-0472">Membrane</keyword>
<dbReference type="OrthoDB" id="1903579at2"/>
<dbReference type="GO" id="GO:0016020">
    <property type="term" value="C:membrane"/>
    <property type="evidence" value="ECO:0007669"/>
    <property type="project" value="InterPro"/>
</dbReference>
<feature type="transmembrane region" description="Helical" evidence="8">
    <location>
        <begin position="80"/>
        <end position="97"/>
    </location>
</feature>
<feature type="transmembrane region" description="Helical" evidence="8">
    <location>
        <begin position="142"/>
        <end position="161"/>
    </location>
</feature>
<evidence type="ECO:0000313" key="10">
    <source>
        <dbReference type="Proteomes" id="UP000284277"/>
    </source>
</evidence>
<keyword evidence="4 8" id="KW-0812">Transmembrane</keyword>